<dbReference type="RefSeq" id="WP_109837484.1">
    <property type="nucleotide sequence ID" value="NZ_QGKM01000023.1"/>
</dbReference>
<keyword evidence="3" id="KW-1185">Reference proteome</keyword>
<keyword evidence="1" id="KW-0812">Transmembrane</keyword>
<reference evidence="2 3" key="1">
    <citation type="submission" date="2018-05" db="EMBL/GenBank/DDBJ databases">
        <title>Leucothrix arctica sp. nov., isolated from Arctic seawater.</title>
        <authorList>
            <person name="Choi A."/>
            <person name="Baek K."/>
        </authorList>
    </citation>
    <scope>NUCLEOTIDE SEQUENCE [LARGE SCALE GENOMIC DNA]</scope>
    <source>
        <strain evidence="2 3">JCM 18388</strain>
    </source>
</reference>
<proteinExistence type="predicted"/>
<protein>
    <submittedName>
        <fullName evidence="2">Tricarballylate utilization 4Fe-4S protein TcuB</fullName>
    </submittedName>
</protein>
<name>A0A317CH31_9GAMM</name>
<sequence>MQITKTIEEARRQVEICNACRYCESFCSVFPAINRERHFSDGDITQLANLCHNCRGCYYACQYTEPHEFKVNIPKAMAEVRQESWQDYAVPAMAAKTFHKSGVLMALAVIAALAFILLLFQNAAPAAGEAQAAGFYGVLPHNAMIAVFIPAFFLPIISIAISLRRYWKSIGGERLRLAHFTNALGSVAKLKDLSGGQGEGCNFEDEDRFSNARRWSHQAIMYGFLLCFASTSVATIMHYFFNMPAPYPLFSLPKLLGITGGVILSLGTLSMASLKLRADKNLGDARVWGGEMGFVLLLFVVSTTGLALYMLGSTGAMPALLAIHLASVLAFFLLTPFSKMIHGFYRLASLLRDAQIKAKL</sequence>
<feature type="transmembrane region" description="Helical" evidence="1">
    <location>
        <begin position="219"/>
        <end position="240"/>
    </location>
</feature>
<dbReference type="EMBL" id="QGKM01000023">
    <property type="protein sequence ID" value="PWQ97669.1"/>
    <property type="molecule type" value="Genomic_DNA"/>
</dbReference>
<dbReference type="InterPro" id="IPR012830">
    <property type="entry name" value="Citrate_utilization_prot_B"/>
</dbReference>
<feature type="transmembrane region" description="Helical" evidence="1">
    <location>
        <begin position="103"/>
        <end position="123"/>
    </location>
</feature>
<keyword evidence="1" id="KW-0472">Membrane</keyword>
<evidence type="ECO:0000256" key="1">
    <source>
        <dbReference type="SAM" id="Phobius"/>
    </source>
</evidence>
<dbReference type="OrthoDB" id="9765258at2"/>
<dbReference type="AlphaFoldDB" id="A0A317CH31"/>
<gene>
    <name evidence="2" type="primary">tcuB</name>
    <name evidence="2" type="ORF">DKW60_09830</name>
</gene>
<feature type="transmembrane region" description="Helical" evidence="1">
    <location>
        <begin position="317"/>
        <end position="337"/>
    </location>
</feature>
<evidence type="ECO:0000313" key="2">
    <source>
        <dbReference type="EMBL" id="PWQ97669.1"/>
    </source>
</evidence>
<dbReference type="InterPro" id="IPR036197">
    <property type="entry name" value="NarG-like_sf"/>
</dbReference>
<comment type="caution">
    <text evidence="2">The sequence shown here is derived from an EMBL/GenBank/DDBJ whole genome shotgun (WGS) entry which is preliminary data.</text>
</comment>
<feature type="transmembrane region" description="Helical" evidence="1">
    <location>
        <begin position="143"/>
        <end position="167"/>
    </location>
</feature>
<dbReference type="SUPFAM" id="SSF103501">
    <property type="entry name" value="Respiratory nitrate reductase 1 gamma chain"/>
    <property type="match status" value="1"/>
</dbReference>
<keyword evidence="1" id="KW-1133">Transmembrane helix</keyword>
<dbReference type="SUPFAM" id="SSF54862">
    <property type="entry name" value="4Fe-4S ferredoxins"/>
    <property type="match status" value="1"/>
</dbReference>
<accession>A0A317CH31</accession>
<feature type="transmembrane region" description="Helical" evidence="1">
    <location>
        <begin position="252"/>
        <end position="272"/>
    </location>
</feature>
<feature type="transmembrane region" description="Helical" evidence="1">
    <location>
        <begin position="293"/>
        <end position="311"/>
    </location>
</feature>
<dbReference type="Proteomes" id="UP000245539">
    <property type="component" value="Unassembled WGS sequence"/>
</dbReference>
<organism evidence="2 3">
    <name type="scientific">Leucothrix pacifica</name>
    <dbReference type="NCBI Taxonomy" id="1247513"/>
    <lineage>
        <taxon>Bacteria</taxon>
        <taxon>Pseudomonadati</taxon>
        <taxon>Pseudomonadota</taxon>
        <taxon>Gammaproteobacteria</taxon>
        <taxon>Thiotrichales</taxon>
        <taxon>Thiotrichaceae</taxon>
        <taxon>Leucothrix</taxon>
    </lineage>
</organism>
<dbReference type="NCBIfam" id="TIGR02484">
    <property type="entry name" value="CitB"/>
    <property type="match status" value="1"/>
</dbReference>
<evidence type="ECO:0000313" key="3">
    <source>
        <dbReference type="Proteomes" id="UP000245539"/>
    </source>
</evidence>